<reference evidence="1 2" key="1">
    <citation type="submission" date="2018-09" db="EMBL/GenBank/DDBJ databases">
        <title>Genome sequence of Veillonella atypica isolated from periodontal Korean patients.</title>
        <authorList>
            <person name="Lee J.-H."/>
            <person name="Moon J.-H."/>
            <person name="Shin S.-Y."/>
        </authorList>
    </citation>
    <scope>NUCLEOTIDE SEQUENCE [LARGE SCALE GENOMIC DNA]</scope>
    <source>
        <strain evidence="1 2">KHUD_V1</strain>
    </source>
</reference>
<proteinExistence type="predicted"/>
<dbReference type="AlphaFoldDB" id="A0A3A6W0I0"/>
<accession>A0A3A6W0I0</accession>
<dbReference type="EMBL" id="QXZZ01000026">
    <property type="protein sequence ID" value="RJY50464.1"/>
    <property type="molecule type" value="Genomic_DNA"/>
</dbReference>
<dbReference type="InterPro" id="IPR022555">
    <property type="entry name" value="DUF2577"/>
</dbReference>
<dbReference type="Pfam" id="PF10844">
    <property type="entry name" value="DUF2577"/>
    <property type="match status" value="1"/>
</dbReference>
<dbReference type="Proteomes" id="UP000277803">
    <property type="component" value="Unassembled WGS sequence"/>
</dbReference>
<comment type="caution">
    <text evidence="1">The sequence shown here is derived from an EMBL/GenBank/DDBJ whole genome shotgun (WGS) entry which is preliminary data.</text>
</comment>
<evidence type="ECO:0000313" key="1">
    <source>
        <dbReference type="EMBL" id="RJY50464.1"/>
    </source>
</evidence>
<protein>
    <submittedName>
        <fullName evidence="1">DUF2577 domain-containing protein</fullName>
    </submittedName>
</protein>
<gene>
    <name evidence="1" type="ORF">D2965_05120</name>
</gene>
<sequence>MENDFNKILNVIKSAAVSAVENTKPATMLVGLVVSESPLQIALDSTLIIPEDRIMLTKNTCEWTMEMSVDHITENRAGGGGYAEYASHNHEYKGRKKYLVHNQLKNGDLVWLFRETGGQRYIAIDRVYNPNEGCTTK</sequence>
<dbReference type="RefSeq" id="WP_119982496.1">
    <property type="nucleotide sequence ID" value="NZ_QXZZ01000026.1"/>
</dbReference>
<name>A0A3A6W0I0_9FIRM</name>
<organism evidence="1 2">
    <name type="scientific">Veillonella atypica</name>
    <dbReference type="NCBI Taxonomy" id="39777"/>
    <lineage>
        <taxon>Bacteria</taxon>
        <taxon>Bacillati</taxon>
        <taxon>Bacillota</taxon>
        <taxon>Negativicutes</taxon>
        <taxon>Veillonellales</taxon>
        <taxon>Veillonellaceae</taxon>
        <taxon>Veillonella</taxon>
    </lineage>
</organism>
<evidence type="ECO:0000313" key="2">
    <source>
        <dbReference type="Proteomes" id="UP000277803"/>
    </source>
</evidence>